<keyword evidence="2" id="KW-1185">Reference proteome</keyword>
<proteinExistence type="predicted"/>
<comment type="caution">
    <text evidence="1">The sequence shown here is derived from an EMBL/GenBank/DDBJ whole genome shotgun (WGS) entry which is preliminary data.</text>
</comment>
<dbReference type="EMBL" id="JANUCP010000008">
    <property type="protein sequence ID" value="MCS3920917.1"/>
    <property type="molecule type" value="Genomic_DNA"/>
</dbReference>
<organism evidence="1 2">
    <name type="scientific">Candidatus Fervidibacter sacchari</name>
    <dbReference type="NCBI Taxonomy" id="1448929"/>
    <lineage>
        <taxon>Bacteria</taxon>
        <taxon>Candidatus Fervidibacterota</taxon>
        <taxon>Candidatus Fervidibacter</taxon>
    </lineage>
</organism>
<accession>A0ABT2ESH3</accession>
<dbReference type="Proteomes" id="UP001204798">
    <property type="component" value="Unassembled WGS sequence"/>
</dbReference>
<evidence type="ECO:0000313" key="1">
    <source>
        <dbReference type="EMBL" id="MCS3920917.1"/>
    </source>
</evidence>
<evidence type="ECO:0000313" key="2">
    <source>
        <dbReference type="Proteomes" id="UP001204798"/>
    </source>
</evidence>
<name>A0ABT2ESH3_9BACT</name>
<sequence length="92" mass="10698">MNEKKMCILKVRCRKKMKFGKPLTSRVWAWVRKGDKSAAKKPHLRIFRWNYEKRICKGKNTRKVAHPAGQSCISLPSKPCTPSEFPLPTPFL</sequence>
<protein>
    <submittedName>
        <fullName evidence="1">Uncharacterized protein</fullName>
    </submittedName>
</protein>
<reference evidence="1 2" key="1">
    <citation type="submission" date="2022-08" db="EMBL/GenBank/DDBJ databases">
        <title>Bacterial and archaeal communities from various locations to study Microbial Dark Matter (Phase II).</title>
        <authorList>
            <person name="Stepanauskas R."/>
        </authorList>
    </citation>
    <scope>NUCLEOTIDE SEQUENCE [LARGE SCALE GENOMIC DNA]</scope>
    <source>
        <strain evidence="1 2">PD1</strain>
    </source>
</reference>
<gene>
    <name evidence="1" type="ORF">M2350_003358</name>
</gene>